<dbReference type="Gene3D" id="2.80.10.50">
    <property type="match status" value="2"/>
</dbReference>
<reference evidence="3 4" key="1">
    <citation type="journal article" date="2012" name="Eukaryot. Cell">
        <title>Draft genome sequence of CBS 2479, the standard type strain of Trichosporon asahii.</title>
        <authorList>
            <person name="Yang R.Y."/>
            <person name="Li H.T."/>
            <person name="Zhu H."/>
            <person name="Zhou G.P."/>
            <person name="Wang M."/>
            <person name="Wang L."/>
        </authorList>
    </citation>
    <scope>NUCLEOTIDE SEQUENCE [LARGE SCALE GENOMIC DNA]</scope>
    <source>
        <strain evidence="4">ATCC 90039 / CBS 2479 / JCM 2466 / KCTC 7840 / NCYC 2677 / UAMH 7654</strain>
    </source>
</reference>
<gene>
    <name evidence="3" type="ORF">A1Q1_02557</name>
</gene>
<dbReference type="InterPro" id="IPR000772">
    <property type="entry name" value="Ricin_B_lectin"/>
</dbReference>
<evidence type="ECO:0000313" key="4">
    <source>
        <dbReference type="Proteomes" id="UP000002748"/>
    </source>
</evidence>
<comment type="caution">
    <text evidence="3">The sequence shown here is derived from an EMBL/GenBank/DDBJ whole genome shotgun (WGS) entry which is preliminary data.</text>
</comment>
<accession>J4UBY1</accession>
<protein>
    <submittedName>
        <fullName evidence="3">19 kDa protein having G-X-X-X-Q-X-W</fullName>
    </submittedName>
</protein>
<dbReference type="CDD" id="cd00161">
    <property type="entry name" value="beta-trefoil_Ricin-like"/>
    <property type="match status" value="1"/>
</dbReference>
<dbReference type="HOGENOM" id="CLU_095794_4_0_1"/>
<dbReference type="KEGG" id="tasa:A1Q1_02557"/>
<feature type="compositionally biased region" description="Low complexity" evidence="1">
    <location>
        <begin position="95"/>
        <end position="111"/>
    </location>
</feature>
<dbReference type="AlphaFoldDB" id="J4UBY1"/>
<dbReference type="InterPro" id="IPR035992">
    <property type="entry name" value="Ricin_B-like_lectins"/>
</dbReference>
<dbReference type="PROSITE" id="PS50231">
    <property type="entry name" value="RICIN_B_LECTIN"/>
    <property type="match status" value="1"/>
</dbReference>
<evidence type="ECO:0000259" key="2">
    <source>
        <dbReference type="SMART" id="SM00458"/>
    </source>
</evidence>
<sequence>MPAWPCPSAPSVPSAPLLPPLLSHLTHTLPVLQEYITNTPPDPLLLPTTPDSRPLPTLEHSLSRSPSQQATTMLSILAQITVLCALVAAQCEPSGPTSSSSSKGPEPTGGSVQFHPSKANNKCIDVEAANFSNGAKVQVYDCNGSAAQNFEAKRGPTQIKVKGQNLCLDAGTDPKSGSKVHLWQCYPGLKQQSWYITGDNRLALENQGLCLDLTDGSTANGNGLQVWECGTGNKNQEWNGAGLANARRRRTFDN</sequence>
<feature type="compositionally biased region" description="Low complexity" evidence="1">
    <location>
        <begin position="45"/>
        <end position="58"/>
    </location>
</feature>
<dbReference type="SMART" id="SM00458">
    <property type="entry name" value="RICIN"/>
    <property type="match status" value="1"/>
</dbReference>
<dbReference type="Proteomes" id="UP000002748">
    <property type="component" value="Unassembled WGS sequence"/>
</dbReference>
<organism evidence="3 4">
    <name type="scientific">Trichosporon asahii var. asahii (strain ATCC 90039 / CBS 2479 / JCM 2466 / KCTC 7840 / NBRC 103889/ NCYC 2677 / UAMH 7654)</name>
    <name type="common">Yeast</name>
    <dbReference type="NCBI Taxonomy" id="1186058"/>
    <lineage>
        <taxon>Eukaryota</taxon>
        <taxon>Fungi</taxon>
        <taxon>Dikarya</taxon>
        <taxon>Basidiomycota</taxon>
        <taxon>Agaricomycotina</taxon>
        <taxon>Tremellomycetes</taxon>
        <taxon>Trichosporonales</taxon>
        <taxon>Trichosporonaceae</taxon>
        <taxon>Trichosporon</taxon>
    </lineage>
</organism>
<proteinExistence type="predicted"/>
<dbReference type="RefSeq" id="XP_014179294.1">
    <property type="nucleotide sequence ID" value="XM_014323819.1"/>
</dbReference>
<feature type="domain" description="Ricin B lectin" evidence="2">
    <location>
        <begin position="108"/>
        <end position="241"/>
    </location>
</feature>
<dbReference type="VEuPathDB" id="FungiDB:A1Q1_02557"/>
<evidence type="ECO:0000313" key="3">
    <source>
        <dbReference type="EMBL" id="EJT48425.1"/>
    </source>
</evidence>
<dbReference type="EMBL" id="ALBS01000204">
    <property type="protein sequence ID" value="EJT48425.1"/>
    <property type="molecule type" value="Genomic_DNA"/>
</dbReference>
<feature type="region of interest" description="Disordered" evidence="1">
    <location>
        <begin position="40"/>
        <end position="67"/>
    </location>
</feature>
<dbReference type="Pfam" id="PF00652">
    <property type="entry name" value="Ricin_B_lectin"/>
    <property type="match status" value="1"/>
</dbReference>
<dbReference type="SUPFAM" id="SSF50370">
    <property type="entry name" value="Ricin B-like lectins"/>
    <property type="match status" value="1"/>
</dbReference>
<evidence type="ECO:0000256" key="1">
    <source>
        <dbReference type="SAM" id="MobiDB-lite"/>
    </source>
</evidence>
<name>J4UBY1_TRIAS</name>
<feature type="region of interest" description="Disordered" evidence="1">
    <location>
        <begin position="95"/>
        <end position="116"/>
    </location>
</feature>
<dbReference type="OrthoDB" id="6770063at2759"/>
<dbReference type="GeneID" id="25986071"/>